<feature type="domain" description="GFO/IDH/MocA-like oxidoreductase" evidence="2">
    <location>
        <begin position="161"/>
        <end position="286"/>
    </location>
</feature>
<dbReference type="InterPro" id="IPR055170">
    <property type="entry name" value="GFO_IDH_MocA-like_dom"/>
</dbReference>
<feature type="domain" description="Gfo/Idh/MocA-like oxidoreductase N-terminal" evidence="1">
    <location>
        <begin position="34"/>
        <end position="148"/>
    </location>
</feature>
<protein>
    <submittedName>
        <fullName evidence="3">Uncharacterized protein</fullName>
    </submittedName>
</protein>
<evidence type="ECO:0000259" key="1">
    <source>
        <dbReference type="Pfam" id="PF01408"/>
    </source>
</evidence>
<dbReference type="Gene3D" id="3.40.50.720">
    <property type="entry name" value="NAD(P)-binding Rossmann-like Domain"/>
    <property type="match status" value="1"/>
</dbReference>
<dbReference type="GO" id="GO:0000166">
    <property type="term" value="F:nucleotide binding"/>
    <property type="evidence" value="ECO:0007669"/>
    <property type="project" value="InterPro"/>
</dbReference>
<feature type="non-terminal residue" evidence="3">
    <location>
        <position position="300"/>
    </location>
</feature>
<gene>
    <name evidence="3" type="ORF">METZ01_LOCUS250205</name>
</gene>
<reference evidence="3" key="1">
    <citation type="submission" date="2018-05" db="EMBL/GenBank/DDBJ databases">
        <authorList>
            <person name="Lanie J.A."/>
            <person name="Ng W.-L."/>
            <person name="Kazmierczak K.M."/>
            <person name="Andrzejewski T.M."/>
            <person name="Davidsen T.M."/>
            <person name="Wayne K.J."/>
            <person name="Tettelin H."/>
            <person name="Glass J.I."/>
            <person name="Rusch D."/>
            <person name="Podicherti R."/>
            <person name="Tsui H.-C.T."/>
            <person name="Winkler M.E."/>
        </authorList>
    </citation>
    <scope>NUCLEOTIDE SEQUENCE</scope>
</reference>
<evidence type="ECO:0000259" key="2">
    <source>
        <dbReference type="Pfam" id="PF22725"/>
    </source>
</evidence>
<dbReference type="Pfam" id="PF01408">
    <property type="entry name" value="GFO_IDH_MocA"/>
    <property type="match status" value="1"/>
</dbReference>
<dbReference type="PANTHER" id="PTHR46368">
    <property type="match status" value="1"/>
</dbReference>
<evidence type="ECO:0000313" key="3">
    <source>
        <dbReference type="EMBL" id="SVB97351.1"/>
    </source>
</evidence>
<dbReference type="SUPFAM" id="SSF55347">
    <property type="entry name" value="Glyceraldehyde-3-phosphate dehydrogenase-like, C-terminal domain"/>
    <property type="match status" value="1"/>
</dbReference>
<dbReference type="Gene3D" id="3.30.360.10">
    <property type="entry name" value="Dihydrodipicolinate Reductase, domain 2"/>
    <property type="match status" value="1"/>
</dbReference>
<dbReference type="SUPFAM" id="SSF51735">
    <property type="entry name" value="NAD(P)-binding Rossmann-fold domains"/>
    <property type="match status" value="1"/>
</dbReference>
<dbReference type="EMBL" id="UINC01066537">
    <property type="protein sequence ID" value="SVB97351.1"/>
    <property type="molecule type" value="Genomic_DNA"/>
</dbReference>
<dbReference type="InterPro" id="IPR036291">
    <property type="entry name" value="NAD(P)-bd_dom_sf"/>
</dbReference>
<dbReference type="AlphaFoldDB" id="A0A382IFD7"/>
<proteinExistence type="predicted"/>
<name>A0A382IFD7_9ZZZZ</name>
<dbReference type="PANTHER" id="PTHR46368:SF4">
    <property type="entry name" value="OS10G0403700 PROTEIN"/>
    <property type="match status" value="1"/>
</dbReference>
<dbReference type="Pfam" id="PF22725">
    <property type="entry name" value="GFO_IDH_MocA_C3"/>
    <property type="match status" value="1"/>
</dbReference>
<sequence length="300" mass="33068">MSLPNRSVAKKVAADLPIIMSEKKCRWGFLSSAWIGMKNWQSVALSGNGEIVAVASRDQAKAQAWIDECSEHVPFPSKPEAVEGYDALLAREDIDAVYIPLPTGVRTEWIIKAAKAGKHVLAEKPCGVDVAEVEEILAACNEAGVQFMDGVMFMHSKRLDALRETLTDGSIGELRRITSSFSFNAGEDFLTGNIRMHSDLEPLGCLGDLGWYNIRFNLWVMDYAMPKAVSGRMLRGAGRADSPDQVPMEFSGEMFYDNDITASFYCSFVTGNQQWAHVCGTEGTLRLDDFVVPFYGSDVN</sequence>
<accession>A0A382IFD7</accession>
<organism evidence="3">
    <name type="scientific">marine metagenome</name>
    <dbReference type="NCBI Taxonomy" id="408172"/>
    <lineage>
        <taxon>unclassified sequences</taxon>
        <taxon>metagenomes</taxon>
        <taxon>ecological metagenomes</taxon>
    </lineage>
</organism>
<dbReference type="InterPro" id="IPR000683">
    <property type="entry name" value="Gfo/Idh/MocA-like_OxRdtase_N"/>
</dbReference>